<feature type="non-terminal residue" evidence="1">
    <location>
        <position position="83"/>
    </location>
</feature>
<dbReference type="EMBL" id="HAEB01013825">
    <property type="protein sequence ID" value="SBQ60352.1"/>
    <property type="molecule type" value="Transcribed_RNA"/>
</dbReference>
<protein>
    <submittedName>
        <fullName evidence="1">Uncharacterized protein</fullName>
    </submittedName>
</protein>
<organism evidence="1">
    <name type="scientific">Nothobranchius korthausae</name>
    <dbReference type="NCBI Taxonomy" id="1143690"/>
    <lineage>
        <taxon>Eukaryota</taxon>
        <taxon>Metazoa</taxon>
        <taxon>Chordata</taxon>
        <taxon>Craniata</taxon>
        <taxon>Vertebrata</taxon>
        <taxon>Euteleostomi</taxon>
        <taxon>Actinopterygii</taxon>
        <taxon>Neopterygii</taxon>
        <taxon>Teleostei</taxon>
        <taxon>Neoteleostei</taxon>
        <taxon>Acanthomorphata</taxon>
        <taxon>Ovalentaria</taxon>
        <taxon>Atherinomorphae</taxon>
        <taxon>Cyprinodontiformes</taxon>
        <taxon>Nothobranchiidae</taxon>
        <taxon>Nothobranchius</taxon>
    </lineage>
</organism>
<name>A0A1A8FMX4_9TELE</name>
<feature type="non-terminal residue" evidence="1">
    <location>
        <position position="1"/>
    </location>
</feature>
<reference evidence="1" key="2">
    <citation type="submission" date="2016-06" db="EMBL/GenBank/DDBJ databases">
        <title>The genome of a short-lived fish provides insights into sex chromosome evolution and the genetic control of aging.</title>
        <authorList>
            <person name="Reichwald K."/>
            <person name="Felder M."/>
            <person name="Petzold A."/>
            <person name="Koch P."/>
            <person name="Groth M."/>
            <person name="Platzer M."/>
        </authorList>
    </citation>
    <scope>NUCLEOTIDE SEQUENCE</scope>
    <source>
        <tissue evidence="1">Brain</tissue>
    </source>
</reference>
<accession>A0A1A8FMX4</accession>
<evidence type="ECO:0000313" key="1">
    <source>
        <dbReference type="EMBL" id="SBQ60352.1"/>
    </source>
</evidence>
<proteinExistence type="predicted"/>
<sequence length="83" mass="9321">VNLFNLGLKTNVFTYFPCSFLPVPLLKGRQLFFSFTQKVSPAQWPSGRVSALRLGDQGFDSWSGHTKDFEKMGPNASLLDTQH</sequence>
<dbReference type="AlphaFoldDB" id="A0A1A8FMX4"/>
<gene>
    <name evidence="1" type="primary">Nfu_g_1_024454</name>
</gene>
<reference evidence="1" key="1">
    <citation type="submission" date="2016-05" db="EMBL/GenBank/DDBJ databases">
        <authorList>
            <person name="Lavstsen T."/>
            <person name="Jespersen J.S."/>
        </authorList>
    </citation>
    <scope>NUCLEOTIDE SEQUENCE</scope>
    <source>
        <tissue evidence="1">Brain</tissue>
    </source>
</reference>